<evidence type="ECO:0000259" key="9">
    <source>
        <dbReference type="Pfam" id="PF00324"/>
    </source>
</evidence>
<evidence type="ECO:0008006" key="13">
    <source>
        <dbReference type="Google" id="ProtNLM"/>
    </source>
</evidence>
<feature type="transmembrane region" description="Helical" evidence="8">
    <location>
        <begin position="734"/>
        <end position="755"/>
    </location>
</feature>
<dbReference type="CDD" id="cd00519">
    <property type="entry name" value="Lipase_3"/>
    <property type="match status" value="1"/>
</dbReference>
<dbReference type="SUPFAM" id="SSF53474">
    <property type="entry name" value="alpha/beta-Hydrolases"/>
    <property type="match status" value="1"/>
</dbReference>
<comment type="subcellular location">
    <subcellularLocation>
        <location evidence="1">Membrane</location>
        <topology evidence="1">Multi-pass membrane protein</topology>
    </subcellularLocation>
</comment>
<dbReference type="Gene3D" id="1.20.1740.10">
    <property type="entry name" value="Amino acid/polyamine transporter I"/>
    <property type="match status" value="1"/>
</dbReference>
<evidence type="ECO:0000256" key="3">
    <source>
        <dbReference type="ARBA" id="ARBA00022692"/>
    </source>
</evidence>
<keyword evidence="2" id="KW-0813">Transport</keyword>
<organism evidence="11 12">
    <name type="scientific">Neofusicoccum ribis</name>
    <dbReference type="NCBI Taxonomy" id="45134"/>
    <lineage>
        <taxon>Eukaryota</taxon>
        <taxon>Fungi</taxon>
        <taxon>Dikarya</taxon>
        <taxon>Ascomycota</taxon>
        <taxon>Pezizomycotina</taxon>
        <taxon>Dothideomycetes</taxon>
        <taxon>Dothideomycetes incertae sedis</taxon>
        <taxon>Botryosphaeriales</taxon>
        <taxon>Botryosphaeriaceae</taxon>
        <taxon>Neofusicoccum</taxon>
    </lineage>
</organism>
<dbReference type="Proteomes" id="UP001521116">
    <property type="component" value="Unassembled WGS sequence"/>
</dbReference>
<evidence type="ECO:0000256" key="2">
    <source>
        <dbReference type="ARBA" id="ARBA00022448"/>
    </source>
</evidence>
<feature type="transmembrane region" description="Helical" evidence="8">
    <location>
        <begin position="950"/>
        <end position="968"/>
    </location>
</feature>
<evidence type="ECO:0000256" key="8">
    <source>
        <dbReference type="SAM" id="Phobius"/>
    </source>
</evidence>
<feature type="transmembrane region" description="Helical" evidence="8">
    <location>
        <begin position="1030"/>
        <end position="1050"/>
    </location>
</feature>
<dbReference type="PANTHER" id="PTHR43341">
    <property type="entry name" value="AMINO ACID PERMEASE"/>
    <property type="match status" value="1"/>
</dbReference>
<feature type="transmembrane region" description="Helical" evidence="8">
    <location>
        <begin position="626"/>
        <end position="643"/>
    </location>
</feature>
<keyword evidence="5 8" id="KW-1133">Transmembrane helix</keyword>
<dbReference type="PANTHER" id="PTHR43341:SF1">
    <property type="entry name" value="GENERAL AMINO-ACID PERMEASE GAP1"/>
    <property type="match status" value="1"/>
</dbReference>
<gene>
    <name evidence="11" type="ORF">SLS56_006919</name>
</gene>
<keyword evidence="12" id="KW-1185">Reference proteome</keyword>
<comment type="caution">
    <text evidence="11">The sequence shown here is derived from an EMBL/GenBank/DDBJ whole genome shotgun (WGS) entry which is preliminary data.</text>
</comment>
<feature type="region of interest" description="Disordered" evidence="7">
    <location>
        <begin position="1"/>
        <end position="26"/>
    </location>
</feature>
<evidence type="ECO:0000313" key="12">
    <source>
        <dbReference type="Proteomes" id="UP001521116"/>
    </source>
</evidence>
<feature type="transmembrane region" description="Helical" evidence="8">
    <location>
        <begin position="999"/>
        <end position="1018"/>
    </location>
</feature>
<dbReference type="Pfam" id="PF00324">
    <property type="entry name" value="AA_permease"/>
    <property type="match status" value="1"/>
</dbReference>
<dbReference type="InterPro" id="IPR029058">
    <property type="entry name" value="AB_hydrolase_fold"/>
</dbReference>
<feature type="domain" description="Amino acid permease/ SLC12A" evidence="9">
    <location>
        <begin position="626"/>
        <end position="955"/>
    </location>
</feature>
<name>A0ABR3SPZ2_9PEZI</name>
<feature type="compositionally biased region" description="Polar residues" evidence="7">
    <location>
        <begin position="58"/>
        <end position="68"/>
    </location>
</feature>
<feature type="transmembrane region" description="Helical" evidence="8">
    <location>
        <begin position="706"/>
        <end position="728"/>
    </location>
</feature>
<evidence type="ECO:0000313" key="11">
    <source>
        <dbReference type="EMBL" id="KAL1626335.1"/>
    </source>
</evidence>
<evidence type="ECO:0000256" key="7">
    <source>
        <dbReference type="SAM" id="MobiDB-lite"/>
    </source>
</evidence>
<feature type="region of interest" description="Disordered" evidence="7">
    <location>
        <begin position="44"/>
        <end position="68"/>
    </location>
</feature>
<dbReference type="Pfam" id="PF01764">
    <property type="entry name" value="Lipase_3"/>
    <property type="match status" value="1"/>
</dbReference>
<proteinExistence type="predicted"/>
<sequence length="1099" mass="120292">MQPEQQGFNARVNGALQKPSKMASQSLSNINDSYHQRKKLASKSVTNLGDGLQRRQKMASQSVSDLSGRTGQYMAHTVALCDLISSRLDQIITSIDDEVFSGNEQELVIYEHPQEPHQSFGNSTLDVSKGNNQNIAAVTSYSNHFSKVYHKPTGDETETHVEPNWRHGTKAMVIKSVPVDDMNTVVFAIRGSAGFMDWAVNFRPAPTSPKGFLDDHGNLVHSGFLYVARKMIAPVAAHLQNLLKENPKRSTCSLLITGHSAGGAVAALLYAHMMSTTVKSDLNRLTQLFKRVHCVTFGAPPVSLLPLRKPDNPDKKHKKSLFFSFINEGDPVVRADKEVIKNMVRLYATPAPNNSCPITSVSSLALSSTTNLLSSSGKKQKRPDKTKSNSWSAPSGKPAPLWKVPPGILSCAGRLILLRDKPGSSHPPNPLGELNVEACTIVDEQLREAVFAARTAARTTKEDSENIIPLRQDHSLNNVSCDEGNRAFQTLARVFMLLGISSATIKKVEFRVGISTVDRLESQKTAHLIQPKEMVVLSHTVPSQFNHASRTLHSPPYSSFPLGPGSPAQRDINMSDAKATAMDVKSDAVVDTHSSLDAADISPGTVEAGVSRDDRGWSRSLTPRQVIMLSLGGGIGTGLWVGTGTALAMGGPGACVVGYGLVALAIYIEFMSIGEMTCYKPVHGGYIRQCMEYVDKSAAFAMGMNFWFSWVMIIPAEIIACISVLQYWEAARDFPIAAYITIFLVGSALPNVFAVRIYGHAEVVGSLIKVTAIIMCMCFMFIMASGGVPATGGPLVFTYWKNPGAFRNGVKGISRALVQAAFSCTSAGWLALTAGEMQQPRRTVKRSIGPLFWRMFLFYVVNIWLVGMCVPYDDADLNNAEGTLASPFIIAVKRGGQPALAHLLNALVFLTVLSCGVTSFYVASRALTSMSDLGIIHGAFGQKDAKGRPVVALVVGVSSFMNWGLIYLSHIRFRKGLKAQGIDYHSLPFYNRASPWGQYFGLFLIFVFLAAELYFALFPFGGSPTAEGFFSTYLSVPLFILDYVGYKLWFKTKVVKPKEMDFTPAFYFDEEDRREKEAEEANPSPKLPWYTRAWRVMIG</sequence>
<dbReference type="Gene3D" id="3.40.50.1820">
    <property type="entry name" value="alpha/beta hydrolase"/>
    <property type="match status" value="1"/>
</dbReference>
<feature type="transmembrane region" description="Helical" evidence="8">
    <location>
        <begin position="767"/>
        <end position="788"/>
    </location>
</feature>
<dbReference type="InterPro" id="IPR004841">
    <property type="entry name" value="AA-permease/SLC12A_dom"/>
</dbReference>
<dbReference type="EMBL" id="JAJVDC020000084">
    <property type="protein sequence ID" value="KAL1626335.1"/>
    <property type="molecule type" value="Genomic_DNA"/>
</dbReference>
<keyword evidence="3 8" id="KW-0812">Transmembrane</keyword>
<feature type="region of interest" description="Disordered" evidence="7">
    <location>
        <begin position="372"/>
        <end position="399"/>
    </location>
</feature>
<feature type="transmembrane region" description="Helical" evidence="8">
    <location>
        <begin position="851"/>
        <end position="870"/>
    </location>
</feature>
<dbReference type="InterPro" id="IPR002921">
    <property type="entry name" value="Fungal_lipase-type"/>
</dbReference>
<keyword evidence="4" id="KW-0029">Amino-acid transport</keyword>
<feature type="transmembrane region" description="Helical" evidence="8">
    <location>
        <begin position="649"/>
        <end position="670"/>
    </location>
</feature>
<evidence type="ECO:0000256" key="6">
    <source>
        <dbReference type="ARBA" id="ARBA00023136"/>
    </source>
</evidence>
<evidence type="ECO:0000256" key="1">
    <source>
        <dbReference type="ARBA" id="ARBA00004141"/>
    </source>
</evidence>
<evidence type="ECO:0000259" key="10">
    <source>
        <dbReference type="Pfam" id="PF01764"/>
    </source>
</evidence>
<keyword evidence="6 8" id="KW-0472">Membrane</keyword>
<feature type="transmembrane region" description="Helical" evidence="8">
    <location>
        <begin position="903"/>
        <end position="923"/>
    </location>
</feature>
<reference evidence="11 12" key="1">
    <citation type="submission" date="2024-02" db="EMBL/GenBank/DDBJ databases">
        <title>De novo assembly and annotation of 12 fungi associated with fruit tree decline syndrome in Ontario, Canada.</title>
        <authorList>
            <person name="Sulman M."/>
            <person name="Ellouze W."/>
            <person name="Ilyukhin E."/>
        </authorList>
    </citation>
    <scope>NUCLEOTIDE SEQUENCE [LARGE SCALE GENOMIC DNA]</scope>
    <source>
        <strain evidence="11 12">M1-105</strain>
    </source>
</reference>
<evidence type="ECO:0000256" key="4">
    <source>
        <dbReference type="ARBA" id="ARBA00022970"/>
    </source>
</evidence>
<feature type="domain" description="Fungal lipase-type" evidence="10">
    <location>
        <begin position="186"/>
        <end position="335"/>
    </location>
</feature>
<accession>A0ABR3SPZ2</accession>
<evidence type="ECO:0000256" key="5">
    <source>
        <dbReference type="ARBA" id="ARBA00022989"/>
    </source>
</evidence>
<protein>
    <recommendedName>
        <fullName evidence="13">Fungal lipase-like domain-containing protein</fullName>
    </recommendedName>
</protein>
<dbReference type="InterPro" id="IPR050524">
    <property type="entry name" value="APC_YAT"/>
</dbReference>